<reference evidence="1 2" key="2">
    <citation type="journal article" date="2017" name="Front. Plant Sci.">
        <title>Gene Classification and Mining of Molecular Markers Useful in Red Clover (Trifolium pratense) Breeding.</title>
        <authorList>
            <person name="Istvanek J."/>
            <person name="Dluhosova J."/>
            <person name="Dluhos P."/>
            <person name="Patkova L."/>
            <person name="Nedelnik J."/>
            <person name="Repkova J."/>
        </authorList>
    </citation>
    <scope>NUCLEOTIDE SEQUENCE [LARGE SCALE GENOMIC DNA]</scope>
    <source>
        <strain evidence="2">cv. Tatra</strain>
        <tissue evidence="1">Young leaves</tissue>
    </source>
</reference>
<dbReference type="STRING" id="57577.A0A2K3NYC9"/>
<dbReference type="Proteomes" id="UP000236291">
    <property type="component" value="Unassembled WGS sequence"/>
</dbReference>
<dbReference type="EMBL" id="ASHM01002260">
    <property type="protein sequence ID" value="PNY08045.1"/>
    <property type="molecule type" value="Genomic_DNA"/>
</dbReference>
<dbReference type="AlphaFoldDB" id="A0A2K3NYC9"/>
<reference evidence="1 2" key="1">
    <citation type="journal article" date="2014" name="Am. J. Bot.">
        <title>Genome assembly and annotation for red clover (Trifolium pratense; Fabaceae).</title>
        <authorList>
            <person name="Istvanek J."/>
            <person name="Jaros M."/>
            <person name="Krenek A."/>
            <person name="Repkova J."/>
        </authorList>
    </citation>
    <scope>NUCLEOTIDE SEQUENCE [LARGE SCALE GENOMIC DNA]</scope>
    <source>
        <strain evidence="2">cv. Tatra</strain>
        <tissue evidence="1">Young leaves</tissue>
    </source>
</reference>
<gene>
    <name evidence="1" type="ORF">L195_g004556</name>
</gene>
<evidence type="ECO:0000313" key="2">
    <source>
        <dbReference type="Proteomes" id="UP000236291"/>
    </source>
</evidence>
<comment type="caution">
    <text evidence="1">The sequence shown here is derived from an EMBL/GenBank/DDBJ whole genome shotgun (WGS) entry which is preliminary data.</text>
</comment>
<evidence type="ECO:0000313" key="1">
    <source>
        <dbReference type="EMBL" id="PNY08045.1"/>
    </source>
</evidence>
<organism evidence="1 2">
    <name type="scientific">Trifolium pratense</name>
    <name type="common">Red clover</name>
    <dbReference type="NCBI Taxonomy" id="57577"/>
    <lineage>
        <taxon>Eukaryota</taxon>
        <taxon>Viridiplantae</taxon>
        <taxon>Streptophyta</taxon>
        <taxon>Embryophyta</taxon>
        <taxon>Tracheophyta</taxon>
        <taxon>Spermatophyta</taxon>
        <taxon>Magnoliopsida</taxon>
        <taxon>eudicotyledons</taxon>
        <taxon>Gunneridae</taxon>
        <taxon>Pentapetalae</taxon>
        <taxon>rosids</taxon>
        <taxon>fabids</taxon>
        <taxon>Fabales</taxon>
        <taxon>Fabaceae</taxon>
        <taxon>Papilionoideae</taxon>
        <taxon>50 kb inversion clade</taxon>
        <taxon>NPAAA clade</taxon>
        <taxon>Hologalegina</taxon>
        <taxon>IRL clade</taxon>
        <taxon>Trifolieae</taxon>
        <taxon>Trifolium</taxon>
    </lineage>
</organism>
<protein>
    <submittedName>
        <fullName evidence="1">Small RNA degrading nuclease 3-like protein</fullName>
    </submittedName>
</protein>
<name>A0A2K3NYC9_TRIPR</name>
<sequence length="174" mass="20081">MIYDEYGWSGGIDMGHESVLLLKVSGFSVQLFLNPTEMDDKIDTAEKKVLVDIVKLAQRKGMKGTMGDWKEFLNSHDKKFGAGMSDPSKRSHEDLAAFLKTFSKDDDLKFFGNIMRHHSNQYTLERLKDRSHDSPEQMLAAQRLVQVTLQHPRYPRDYSLPSIDEDKMPSKKWL</sequence>
<dbReference type="ExpressionAtlas" id="A0A2K3NYC9">
    <property type="expression patterns" value="baseline"/>
</dbReference>
<accession>A0A2K3NYC9</accession>
<proteinExistence type="predicted"/>